<keyword evidence="4 6" id="KW-1133">Transmembrane helix</keyword>
<evidence type="ECO:0000256" key="1">
    <source>
        <dbReference type="ARBA" id="ARBA00004651"/>
    </source>
</evidence>
<feature type="transmembrane region" description="Helical" evidence="6">
    <location>
        <begin position="81"/>
        <end position="98"/>
    </location>
</feature>
<protein>
    <submittedName>
        <fullName evidence="8">Transporter</fullName>
    </submittedName>
</protein>
<dbReference type="InterPro" id="IPR011701">
    <property type="entry name" value="MFS"/>
</dbReference>
<keyword evidence="5 6" id="KW-0472">Membrane</keyword>
<dbReference type="InterPro" id="IPR020846">
    <property type="entry name" value="MFS_dom"/>
</dbReference>
<dbReference type="Pfam" id="PF07690">
    <property type="entry name" value="MFS_1"/>
    <property type="match status" value="1"/>
</dbReference>
<feature type="transmembrane region" description="Helical" evidence="6">
    <location>
        <begin position="298"/>
        <end position="320"/>
    </location>
</feature>
<gene>
    <name evidence="8" type="ORF">C273_05325</name>
</gene>
<evidence type="ECO:0000313" key="8">
    <source>
        <dbReference type="EMBL" id="EKU48602.1"/>
    </source>
</evidence>
<dbReference type="EMBL" id="AMSQ01000006">
    <property type="protein sequence ID" value="EKU48602.1"/>
    <property type="molecule type" value="Genomic_DNA"/>
</dbReference>
<dbReference type="PANTHER" id="PTHR23523">
    <property type="match status" value="1"/>
</dbReference>
<dbReference type="AlphaFoldDB" id="K9B196"/>
<feature type="transmembrane region" description="Helical" evidence="6">
    <location>
        <begin position="362"/>
        <end position="384"/>
    </location>
</feature>
<dbReference type="PATRIC" id="fig|1229783.3.peg.1076"/>
<evidence type="ECO:0000313" key="9">
    <source>
        <dbReference type="Proteomes" id="UP000009885"/>
    </source>
</evidence>
<feature type="transmembrane region" description="Helical" evidence="6">
    <location>
        <begin position="104"/>
        <end position="121"/>
    </location>
</feature>
<dbReference type="InterPro" id="IPR052524">
    <property type="entry name" value="MFS_Cyanate_Porter"/>
</dbReference>
<proteinExistence type="predicted"/>
<dbReference type="OrthoDB" id="9797740at2"/>
<dbReference type="RefSeq" id="WP_009383179.1">
    <property type="nucleotide sequence ID" value="NZ_AMSQ01000006.1"/>
</dbReference>
<evidence type="ECO:0000256" key="4">
    <source>
        <dbReference type="ARBA" id="ARBA00022989"/>
    </source>
</evidence>
<accession>K9B196</accession>
<dbReference type="SUPFAM" id="SSF103473">
    <property type="entry name" value="MFS general substrate transporter"/>
    <property type="match status" value="1"/>
</dbReference>
<name>K9B196_9STAP</name>
<dbReference type="PANTHER" id="PTHR23523:SF2">
    <property type="entry name" value="2-NITROIMIDAZOLE TRANSPORTER"/>
    <property type="match status" value="1"/>
</dbReference>
<evidence type="ECO:0000259" key="7">
    <source>
        <dbReference type="PROSITE" id="PS50850"/>
    </source>
</evidence>
<sequence length="395" mass="42957">MSRIKQLNHKSLWLILGIMFIAANLRAPITSVGVVVPTLREALHLSTTAISILSILPLLIFAIVSLIAAQLSHRFGLERTLFFALMCIFIGIIVRSIAGVPFLFIGTVFIGIGIGLGNVLTPGLIKSSFPLQIGLMTGIYTVLMNIFGAISSLATGPIAKASNYNIALGLMGVVTFITLLIWFRQLFGRSKKTGTFDDIKYNVWKSPLSWQITILMGAQSLIFYSLINWLPEMLLDSGISVEISGLYLTIMQIAIIPVTFIVPVFAAKMKSQFMITLFAGVLFIISTIGMIVFDAKFILIFIILLGIAGGFAFGLVNTFFSLRTETGMVAAKLSGMAQSIGYIFAAFGPFLIGMIHDATNSWNIALLTMVVTSFIITIFASGAGRNKTIEETLRK</sequence>
<dbReference type="PROSITE" id="PS50850">
    <property type="entry name" value="MFS"/>
    <property type="match status" value="1"/>
</dbReference>
<dbReference type="GO" id="GO:0005886">
    <property type="term" value="C:plasma membrane"/>
    <property type="evidence" value="ECO:0007669"/>
    <property type="project" value="UniProtKB-SubCell"/>
</dbReference>
<keyword evidence="3 6" id="KW-0812">Transmembrane</keyword>
<evidence type="ECO:0000256" key="6">
    <source>
        <dbReference type="SAM" id="Phobius"/>
    </source>
</evidence>
<feature type="transmembrane region" description="Helical" evidence="6">
    <location>
        <begin position="340"/>
        <end position="356"/>
    </location>
</feature>
<dbReference type="Proteomes" id="UP000009885">
    <property type="component" value="Unassembled WGS sequence"/>
</dbReference>
<evidence type="ECO:0000256" key="3">
    <source>
        <dbReference type="ARBA" id="ARBA00022692"/>
    </source>
</evidence>
<dbReference type="CDD" id="cd17339">
    <property type="entry name" value="MFS_NIMT_CynX_like"/>
    <property type="match status" value="1"/>
</dbReference>
<feature type="transmembrane region" description="Helical" evidence="6">
    <location>
        <begin position="12"/>
        <end position="29"/>
    </location>
</feature>
<feature type="transmembrane region" description="Helical" evidence="6">
    <location>
        <begin position="208"/>
        <end position="227"/>
    </location>
</feature>
<evidence type="ECO:0000256" key="5">
    <source>
        <dbReference type="ARBA" id="ARBA00023136"/>
    </source>
</evidence>
<feature type="transmembrane region" description="Helical" evidence="6">
    <location>
        <begin position="133"/>
        <end position="154"/>
    </location>
</feature>
<organism evidence="8 9">
    <name type="scientific">Staphylococcus massiliensis S46</name>
    <dbReference type="NCBI Taxonomy" id="1229783"/>
    <lineage>
        <taxon>Bacteria</taxon>
        <taxon>Bacillati</taxon>
        <taxon>Bacillota</taxon>
        <taxon>Bacilli</taxon>
        <taxon>Bacillales</taxon>
        <taxon>Staphylococcaceae</taxon>
        <taxon>Staphylococcus</taxon>
    </lineage>
</organism>
<feature type="transmembrane region" description="Helical" evidence="6">
    <location>
        <begin position="166"/>
        <end position="187"/>
    </location>
</feature>
<feature type="domain" description="Major facilitator superfamily (MFS) profile" evidence="7">
    <location>
        <begin position="12"/>
        <end position="388"/>
    </location>
</feature>
<comment type="subcellular location">
    <subcellularLocation>
        <location evidence="1">Cell membrane</location>
        <topology evidence="1">Multi-pass membrane protein</topology>
    </subcellularLocation>
</comment>
<feature type="transmembrane region" description="Helical" evidence="6">
    <location>
        <begin position="49"/>
        <end position="69"/>
    </location>
</feature>
<comment type="caution">
    <text evidence="8">The sequence shown here is derived from an EMBL/GenBank/DDBJ whole genome shotgun (WGS) entry which is preliminary data.</text>
</comment>
<dbReference type="Gene3D" id="1.20.1250.20">
    <property type="entry name" value="MFS general substrate transporter like domains"/>
    <property type="match status" value="2"/>
</dbReference>
<reference evidence="8 9" key="1">
    <citation type="journal article" date="2013" name="Genome Announc.">
        <title>Genome Sequence of Staphylococcus massiliensis Strain S46, Isolated from the Surface of Healthy Human Skin.</title>
        <authorList>
            <person name="Srivastav R."/>
            <person name="Singh A."/>
            <person name="Jangir P.K."/>
            <person name="Kumari C."/>
            <person name="Muduli S."/>
            <person name="Sharma R."/>
        </authorList>
    </citation>
    <scope>NUCLEOTIDE SEQUENCE [LARGE SCALE GENOMIC DNA]</scope>
    <source>
        <strain evidence="8 9">S46</strain>
    </source>
</reference>
<feature type="transmembrane region" description="Helical" evidence="6">
    <location>
        <begin position="273"/>
        <end position="292"/>
    </location>
</feature>
<feature type="transmembrane region" description="Helical" evidence="6">
    <location>
        <begin position="247"/>
        <end position="266"/>
    </location>
</feature>
<evidence type="ECO:0000256" key="2">
    <source>
        <dbReference type="ARBA" id="ARBA00022448"/>
    </source>
</evidence>
<dbReference type="InterPro" id="IPR036259">
    <property type="entry name" value="MFS_trans_sf"/>
</dbReference>
<dbReference type="eggNOG" id="COG2807">
    <property type="taxonomic scope" value="Bacteria"/>
</dbReference>
<dbReference type="GO" id="GO:0022857">
    <property type="term" value="F:transmembrane transporter activity"/>
    <property type="evidence" value="ECO:0007669"/>
    <property type="project" value="InterPro"/>
</dbReference>
<keyword evidence="2" id="KW-0813">Transport</keyword>
<keyword evidence="9" id="KW-1185">Reference proteome</keyword>